<proteinExistence type="predicted"/>
<gene>
    <name evidence="2" type="ORF">ORD21_14250</name>
</gene>
<dbReference type="Proteomes" id="UP001276150">
    <property type="component" value="Unassembled WGS sequence"/>
</dbReference>
<feature type="chain" id="PRO_5047180053" evidence="1">
    <location>
        <begin position="20"/>
        <end position="154"/>
    </location>
</feature>
<comment type="caution">
    <text evidence="2">The sequence shown here is derived from an EMBL/GenBank/DDBJ whole genome shotgun (WGS) entry which is preliminary data.</text>
</comment>
<organism evidence="2 3">
    <name type="scientific">Deinococcus arenicola</name>
    <dbReference type="NCBI Taxonomy" id="2994950"/>
    <lineage>
        <taxon>Bacteria</taxon>
        <taxon>Thermotogati</taxon>
        <taxon>Deinococcota</taxon>
        <taxon>Deinococci</taxon>
        <taxon>Deinococcales</taxon>
        <taxon>Deinococcaceae</taxon>
        <taxon>Deinococcus</taxon>
    </lineage>
</organism>
<evidence type="ECO:0000256" key="1">
    <source>
        <dbReference type="SAM" id="SignalP"/>
    </source>
</evidence>
<accession>A0ABU4DV48</accession>
<sequence>MNFKTVLLAVMLASGVGAAQGMGKPLLGGTTSGLTWGLYAGGLTTASLQEEGQGLRVSVPVGARVLGTRYDLQERAALLTYRIPRGLDARSALAYATNQLQLQGFDIGVRTFPNASTAQAILSRDSQNMEVRAVRRANGDLQVSYVFLRGAAGP</sequence>
<dbReference type="RefSeq" id="WP_317641107.1">
    <property type="nucleotide sequence ID" value="NZ_JAPMIV010000035.1"/>
</dbReference>
<protein>
    <submittedName>
        <fullName evidence="2">Uncharacterized protein</fullName>
    </submittedName>
</protein>
<evidence type="ECO:0000313" key="2">
    <source>
        <dbReference type="EMBL" id="MDV6375755.1"/>
    </source>
</evidence>
<evidence type="ECO:0000313" key="3">
    <source>
        <dbReference type="Proteomes" id="UP001276150"/>
    </source>
</evidence>
<name>A0ABU4DV48_9DEIO</name>
<keyword evidence="1" id="KW-0732">Signal</keyword>
<keyword evidence="3" id="KW-1185">Reference proteome</keyword>
<dbReference type="EMBL" id="JAPMIV010000035">
    <property type="protein sequence ID" value="MDV6375755.1"/>
    <property type="molecule type" value="Genomic_DNA"/>
</dbReference>
<feature type="signal peptide" evidence="1">
    <location>
        <begin position="1"/>
        <end position="19"/>
    </location>
</feature>
<reference evidence="2 3" key="1">
    <citation type="submission" date="2022-11" db="EMBL/GenBank/DDBJ databases">
        <title>Deinococcus ZS9-10, Low Temperature and Draught-tolerating, UV-resistant Bacteria from Continental Antarctica.</title>
        <authorList>
            <person name="Cheng L."/>
        </authorList>
    </citation>
    <scope>NUCLEOTIDE SEQUENCE [LARGE SCALE GENOMIC DNA]</scope>
    <source>
        <strain evidence="2 3">ZS9-10</strain>
    </source>
</reference>